<evidence type="ECO:0000256" key="1">
    <source>
        <dbReference type="SAM" id="Coils"/>
    </source>
</evidence>
<reference evidence="3 4" key="1">
    <citation type="journal article" date="2018" name="Genome Biol. Evol.">
        <title>Multiple Roots of Fruiting Body Formation in Amoebozoa.</title>
        <authorList>
            <person name="Hillmann F."/>
            <person name="Forbes G."/>
            <person name="Novohradska S."/>
            <person name="Ferling I."/>
            <person name="Riege K."/>
            <person name="Groth M."/>
            <person name="Westermann M."/>
            <person name="Marz M."/>
            <person name="Spaller T."/>
            <person name="Winckler T."/>
            <person name="Schaap P."/>
            <person name="Glockner G."/>
        </authorList>
    </citation>
    <scope>NUCLEOTIDE SEQUENCE [LARGE SCALE GENOMIC DNA]</scope>
    <source>
        <strain evidence="3 4">Jena</strain>
    </source>
</reference>
<feature type="coiled-coil region" evidence="1">
    <location>
        <begin position="518"/>
        <end position="548"/>
    </location>
</feature>
<proteinExistence type="predicted"/>
<keyword evidence="4" id="KW-1185">Reference proteome</keyword>
<evidence type="ECO:0000313" key="3">
    <source>
        <dbReference type="EMBL" id="PRP87881.1"/>
    </source>
</evidence>
<organism evidence="3 4">
    <name type="scientific">Planoprotostelium fungivorum</name>
    <dbReference type="NCBI Taxonomy" id="1890364"/>
    <lineage>
        <taxon>Eukaryota</taxon>
        <taxon>Amoebozoa</taxon>
        <taxon>Evosea</taxon>
        <taxon>Variosea</taxon>
        <taxon>Cavosteliida</taxon>
        <taxon>Cavosteliaceae</taxon>
        <taxon>Planoprotostelium</taxon>
    </lineage>
</organism>
<dbReference type="EMBL" id="MDYQ01000016">
    <property type="protein sequence ID" value="PRP87881.1"/>
    <property type="molecule type" value="Genomic_DNA"/>
</dbReference>
<dbReference type="AlphaFoldDB" id="A0A2P6NV84"/>
<keyword evidence="1" id="KW-0175">Coiled coil</keyword>
<sequence length="672" mass="76663">MQGYTEERKIYPMQNPYEQKTPEEAREALKNPDAPSEQKGSFKGKSPAIPSPMSSRSPVPSKEADIRQASKEERSEEPKDALDTEDIESKMEKTKLEDKEKKEEEKEERKEEKKEEKKEETKEETKEEVKEEENKEEKKEESSDASTIEPQGMSRSSSSSSLDDKSGPQIVWSMQTKKGKPVSLHVGGKVKQFEEKVREGCYMLYAFTTASLPGGDKGPRYVAADIHVKSKEGKTMTHEVFKLHSAEKTLAIEWVVPKGEMATVFIQFRLNSPVGPFKVMAKMFRRDHPATDGEGTIDTSYSTSLDSLVGEMKGETEVKKLARDCGMIRPFLLLSAMHPAARQQVADILGMSLYGTYRTYTYSSHFLSDPELENNGQLEAWKIISKNRKGMQAKCMHSYESLNPRNWKAGNGANWFEVLYRVMTEVHKGEMSFKEEMKSLKSKEEASCSRDDKRMEQLEVRLLNAIAETFFDQKKKDEDFQTRFNQLIQKDNVKDMMNRIREKGVDNENVLRFTVGYAMCLLDEQKEKEDKKEELRSNEAEKQDKMAKFLGSREYTASTANEDETKDFVTLIRERLLLGQYDPRSAGQKGMAYAKKAGIWLGKKGAKQVGKQYIAPMVIAPIFPPILLPWMVGNLVHKFTGADHEALYLVVVQLLLQRLLLAAHGVDINEYF</sequence>
<protein>
    <submittedName>
        <fullName evidence="3">Uncharacterized protein</fullName>
    </submittedName>
</protein>
<evidence type="ECO:0000256" key="2">
    <source>
        <dbReference type="SAM" id="MobiDB-lite"/>
    </source>
</evidence>
<feature type="compositionally biased region" description="Basic and acidic residues" evidence="2">
    <location>
        <begin position="20"/>
        <end position="30"/>
    </location>
</feature>
<evidence type="ECO:0000313" key="4">
    <source>
        <dbReference type="Proteomes" id="UP000241769"/>
    </source>
</evidence>
<feature type="compositionally biased region" description="Basic and acidic residues" evidence="2">
    <location>
        <begin position="1"/>
        <end position="10"/>
    </location>
</feature>
<dbReference type="Proteomes" id="UP000241769">
    <property type="component" value="Unassembled WGS sequence"/>
</dbReference>
<gene>
    <name evidence="3" type="ORF">PROFUN_02618</name>
</gene>
<feature type="region of interest" description="Disordered" evidence="2">
    <location>
        <begin position="1"/>
        <end position="167"/>
    </location>
</feature>
<dbReference type="InParanoid" id="A0A2P6NV84"/>
<feature type="compositionally biased region" description="Basic and acidic residues" evidence="2">
    <location>
        <begin position="62"/>
        <end position="142"/>
    </location>
</feature>
<feature type="compositionally biased region" description="Low complexity" evidence="2">
    <location>
        <begin position="51"/>
        <end position="61"/>
    </location>
</feature>
<name>A0A2P6NV84_9EUKA</name>
<accession>A0A2P6NV84</accession>
<comment type="caution">
    <text evidence="3">The sequence shown here is derived from an EMBL/GenBank/DDBJ whole genome shotgun (WGS) entry which is preliminary data.</text>
</comment>